<dbReference type="AlphaFoldDB" id="A0A509EBB8"/>
<evidence type="ECO:0000313" key="1">
    <source>
        <dbReference type="EMBL" id="VUD70924.1"/>
    </source>
</evidence>
<accession>A0A509EBB8</accession>
<evidence type="ECO:0000313" key="2">
    <source>
        <dbReference type="Proteomes" id="UP000410984"/>
    </source>
</evidence>
<reference evidence="1 2" key="1">
    <citation type="submission" date="2019-06" db="EMBL/GenBank/DDBJ databases">
        <authorList>
            <person name="Rodrigo-Torres L."/>
            <person name="Arahal R. D."/>
            <person name="Lucena T."/>
        </authorList>
    </citation>
    <scope>NUCLEOTIDE SEQUENCE [LARGE SCALE GENOMIC DNA]</scope>
    <source>
        <strain evidence="1 2">SB0023/3</strain>
    </source>
</reference>
<name>A0A509EBB8_9HYPH</name>
<sequence>MGPRIGGGRETVGTVAGETVQFSATQREAGDGAPGATAAFPYDRMTMERFRAAFLSQDPHWDSRAHGTPRRVVTCPYANGPPQQ</sequence>
<proteinExistence type="predicted"/>
<dbReference type="Proteomes" id="UP000410984">
    <property type="component" value="Unassembled WGS sequence"/>
</dbReference>
<protein>
    <submittedName>
        <fullName evidence="1">Uncharacterized protein</fullName>
    </submittedName>
</protein>
<organism evidence="1 2">
    <name type="scientific">Methylobacterium symbioticum</name>
    <dbReference type="NCBI Taxonomy" id="2584084"/>
    <lineage>
        <taxon>Bacteria</taxon>
        <taxon>Pseudomonadati</taxon>
        <taxon>Pseudomonadota</taxon>
        <taxon>Alphaproteobacteria</taxon>
        <taxon>Hyphomicrobiales</taxon>
        <taxon>Methylobacteriaceae</taxon>
        <taxon>Methylobacterium</taxon>
    </lineage>
</organism>
<gene>
    <name evidence="1" type="ORF">MET9862_01498</name>
</gene>
<dbReference type="EMBL" id="CABFPH010000014">
    <property type="protein sequence ID" value="VUD70924.1"/>
    <property type="molecule type" value="Genomic_DNA"/>
</dbReference>
<keyword evidence="2" id="KW-1185">Reference proteome</keyword>